<evidence type="ECO:0000256" key="3">
    <source>
        <dbReference type="ARBA" id="ARBA00022989"/>
    </source>
</evidence>
<dbReference type="PRINTS" id="PR00289">
    <property type="entry name" value="DISINTEGRIN"/>
</dbReference>
<feature type="domain" description="Disintegrin" evidence="13">
    <location>
        <begin position="568"/>
        <end position="654"/>
    </location>
</feature>
<feature type="domain" description="Peptidase M12B" evidence="14">
    <location>
        <begin position="245"/>
        <end position="386"/>
    </location>
</feature>
<evidence type="ECO:0000256" key="5">
    <source>
        <dbReference type="ARBA" id="ARBA00023157"/>
    </source>
</evidence>
<dbReference type="SMART" id="SM00608">
    <property type="entry name" value="ACR"/>
    <property type="match status" value="1"/>
</dbReference>
<dbReference type="SUPFAM" id="SSF57552">
    <property type="entry name" value="Blood coagulation inhibitor (disintegrin)"/>
    <property type="match status" value="1"/>
</dbReference>
<dbReference type="InterPro" id="IPR036436">
    <property type="entry name" value="Disintegrin_dom_sf"/>
</dbReference>
<dbReference type="Proteomes" id="UP001239994">
    <property type="component" value="Unassembled WGS sequence"/>
</dbReference>
<dbReference type="GO" id="GO:0004222">
    <property type="term" value="F:metalloendopeptidase activity"/>
    <property type="evidence" value="ECO:0007669"/>
    <property type="project" value="InterPro"/>
</dbReference>
<dbReference type="InterPro" id="IPR002870">
    <property type="entry name" value="Peptidase_M12B_N"/>
</dbReference>
<comment type="subcellular location">
    <subcellularLocation>
        <location evidence="1">Membrane</location>
        <topology evidence="1">Single-pass membrane protein</topology>
    </subcellularLocation>
</comment>
<accession>A0AAD9DZP0</accession>
<dbReference type="InterPro" id="IPR001590">
    <property type="entry name" value="Peptidase_M12B"/>
</dbReference>
<evidence type="ECO:0000256" key="2">
    <source>
        <dbReference type="ARBA" id="ARBA00022692"/>
    </source>
</evidence>
<dbReference type="GO" id="GO:0016020">
    <property type="term" value="C:membrane"/>
    <property type="evidence" value="ECO:0007669"/>
    <property type="project" value="UniProtKB-SubCell"/>
</dbReference>
<comment type="caution">
    <text evidence="15">The sequence shown here is derived from an EMBL/GenBank/DDBJ whole genome shotgun (WGS) entry which is preliminary data.</text>
</comment>
<keyword evidence="11" id="KW-0732">Signal</keyword>
<dbReference type="FunFam" id="4.10.70.10:FF:000001">
    <property type="entry name" value="Disintegrin and metalloproteinase domain-containing protein 22"/>
    <property type="match status" value="1"/>
</dbReference>
<keyword evidence="7" id="KW-0245">EGF-like domain</keyword>
<evidence type="ECO:0000256" key="4">
    <source>
        <dbReference type="ARBA" id="ARBA00023136"/>
    </source>
</evidence>
<evidence type="ECO:0008006" key="17">
    <source>
        <dbReference type="Google" id="ProtNLM"/>
    </source>
</evidence>
<keyword evidence="3 10" id="KW-1133">Transmembrane helix</keyword>
<evidence type="ECO:0000259" key="12">
    <source>
        <dbReference type="PROSITE" id="PS50026"/>
    </source>
</evidence>
<name>A0AAD9DZP0_9TELE</name>
<feature type="compositionally biased region" description="Pro residues" evidence="9">
    <location>
        <begin position="1028"/>
        <end position="1040"/>
    </location>
</feature>
<dbReference type="SUPFAM" id="SSF55486">
    <property type="entry name" value="Metalloproteases ('zincins'), catalytic domain"/>
    <property type="match status" value="1"/>
</dbReference>
<dbReference type="Gene3D" id="4.10.70.10">
    <property type="entry name" value="Disintegrin domain"/>
    <property type="match status" value="1"/>
</dbReference>
<evidence type="ECO:0000256" key="8">
    <source>
        <dbReference type="PROSITE-ProRule" id="PRU00276"/>
    </source>
</evidence>
<keyword evidence="16" id="KW-1185">Reference proteome</keyword>
<reference evidence="15" key="1">
    <citation type="submission" date="2023-03" db="EMBL/GenBank/DDBJ databases">
        <title>Electrophorus voltai genome.</title>
        <authorList>
            <person name="Bian C."/>
        </authorList>
    </citation>
    <scope>NUCLEOTIDE SEQUENCE</scope>
    <source>
        <strain evidence="15">CB-2022</strain>
        <tissue evidence="15">Muscle</tissue>
    </source>
</reference>
<evidence type="ECO:0000256" key="10">
    <source>
        <dbReference type="SAM" id="Phobius"/>
    </source>
</evidence>
<feature type="disulfide bond" evidence="7">
    <location>
        <begin position="814"/>
        <end position="824"/>
    </location>
</feature>
<dbReference type="GO" id="GO:0006508">
    <property type="term" value="P:proteolysis"/>
    <property type="evidence" value="ECO:0007669"/>
    <property type="project" value="InterPro"/>
</dbReference>
<keyword evidence="2 10" id="KW-0812">Transmembrane</keyword>
<dbReference type="InterPro" id="IPR024079">
    <property type="entry name" value="MetalloPept_cat_dom_sf"/>
</dbReference>
<evidence type="ECO:0000259" key="13">
    <source>
        <dbReference type="PROSITE" id="PS50214"/>
    </source>
</evidence>
<dbReference type="SMART" id="SM00050">
    <property type="entry name" value="DISIN"/>
    <property type="match status" value="1"/>
</dbReference>
<sequence>MYTKHRQKNGHILSTQNAPILLFLMLLNGLLDTGDANLQKGKGQGQKVTAHWLTHSMAPKLPGVPLQLCERPVLAFPRAGAEIFLATDASISSVLSQDEFPESGEILVSAEGLELVLEVERNQELLGKEFSMTHYEDGRPITLTNNHTDHCFYHGRVRGNPSSWTALSTCSGVRGLIVLNSSDTFYLEPVGEREILHHAFYHTDDLPVNGGTCGHGHQAGHQSLFSGLLKPLHQRVKRNVWGTTKYMELYIVADNALYKKQNKDFDKTKRRIMEIANYVDKFYRALNIRVPLIGLEVWTEHDQCIINEEPNATLWSFLQWRQKLKSRKKHDNAQLLTGMIFRGTTIGMAPLEGMCSLENSGGINVDHSDLPIGAAATMAHEIGHNFECPLAPPSVPWTLDPGPWTWAWALGSGPWTLGPGPWTLGPGPWALGPGPWTLDPGPWAWALDPGPWTLDPGPWALDPGPPGPWALDPGPWTLDPGPWTLDPGPWTLDLGLGPGLWTLDPGPWTWTLDLAKPLALNTPLHAPHRHPFPKVFSQCSKKDLYNYFQKGGGMCLFNMPNMKDLVGGKRCGNGFVEEGEECDCGEPEECTNDCCHPSNCTLKEDAQCAHGVCCEGCKLKQAGTLCRGAAGVCDLPEYCTGGSPYCPANVYLLDSTSCQYNHAYCYNGMCLTHEQQCLQLWGYGARPAHDACFQDVNAAGNAFGNCGKDAHGHYVKCEKSDAKCGKIQCHSAAKKPKGTNAVSIDTTIRTDGMEVKCRGTYVYSTQDGQGDLPDPGLVMTGTKCGEGKAGGMTFLSVCKYRRCQNASFSELEACIARCNKHGVCNSNRNCHCNRGWAPPFCDKPGLGGSVDSGPVEYDSQVGLVTGLLFAFLVVIPAVLIAFYCIKIKTSYYHKWLSQREKTKASSRRASSIEKGKNGQLNPAFHLKVVGPPNKTANLKLPHTSKEVLPLRPGPASNGTQPVNIVRPLRPAPSPHLRDVKVPRPPPPISRPLEAARSSPSAPKLSPPRKPLPLNPTRSPPVVSQLQPKPSPTPPQRPLPVSPARGTPTRPSGGGLLVMMPPTMGPKPVGKVTTIPPLKVLRSEAPLGSSPLTQTRVPFLPARFQKKEGGGGKVAEGFPGLASAFANWPTEYRFVMDVRFIRRNPQQRMIAGVRRQARKSLALVSGAGLGPDELGGGVCPVTGVRVRAGRCDLRSTTGRWWVEADMRDTGTLS</sequence>
<gene>
    <name evidence="15" type="ORF">P4O66_008534</name>
</gene>
<dbReference type="CDD" id="cd04269">
    <property type="entry name" value="ZnMc_adamalysin_II_like"/>
    <property type="match status" value="1"/>
</dbReference>
<keyword evidence="5 7" id="KW-1015">Disulfide bond</keyword>
<feature type="compositionally biased region" description="Low complexity" evidence="9">
    <location>
        <begin position="990"/>
        <end position="1003"/>
    </location>
</feature>
<dbReference type="EMBL" id="JAROKS010000014">
    <property type="protein sequence ID" value="KAK1797147.1"/>
    <property type="molecule type" value="Genomic_DNA"/>
</dbReference>
<dbReference type="FunFam" id="3.40.390.10:FF:000002">
    <property type="entry name" value="Disintegrin and metalloproteinase domain-containing protein 22"/>
    <property type="match status" value="1"/>
</dbReference>
<dbReference type="InterPro" id="IPR001762">
    <property type="entry name" value="Disintegrin_dom"/>
</dbReference>
<dbReference type="Pfam" id="PF00200">
    <property type="entry name" value="Disintegrin"/>
    <property type="match status" value="1"/>
</dbReference>
<evidence type="ECO:0000256" key="11">
    <source>
        <dbReference type="SAM" id="SignalP"/>
    </source>
</evidence>
<evidence type="ECO:0000259" key="14">
    <source>
        <dbReference type="PROSITE" id="PS50215"/>
    </source>
</evidence>
<dbReference type="InterPro" id="IPR006586">
    <property type="entry name" value="ADAM_Cys-rich"/>
</dbReference>
<feature type="disulfide bond" evidence="6">
    <location>
        <begin position="626"/>
        <end position="646"/>
    </location>
</feature>
<evidence type="ECO:0000313" key="15">
    <source>
        <dbReference type="EMBL" id="KAK1797147.1"/>
    </source>
</evidence>
<protein>
    <recommendedName>
        <fullName evidence="17">ADAM metallopeptidase domain 19a</fullName>
    </recommendedName>
</protein>
<feature type="compositionally biased region" description="Pro residues" evidence="9">
    <location>
        <begin position="1004"/>
        <end position="1013"/>
    </location>
</feature>
<feature type="active site" evidence="8">
    <location>
        <position position="381"/>
    </location>
</feature>
<dbReference type="InterPro" id="IPR034027">
    <property type="entry name" value="Reprolysin_adamalysin"/>
</dbReference>
<evidence type="ECO:0000313" key="16">
    <source>
        <dbReference type="Proteomes" id="UP001239994"/>
    </source>
</evidence>
<feature type="domain" description="EGF-like" evidence="12">
    <location>
        <begin position="810"/>
        <end position="842"/>
    </location>
</feature>
<dbReference type="AlphaFoldDB" id="A0AAD9DZP0"/>
<comment type="caution">
    <text evidence="7">Lacks conserved residue(s) required for the propagation of feature annotation.</text>
</comment>
<dbReference type="InterPro" id="IPR000742">
    <property type="entry name" value="EGF"/>
</dbReference>
<dbReference type="PANTHER" id="PTHR11905:SF38">
    <property type="entry name" value="DISINTEGRIN AND METALLOPROTEINASE DOMAIN-CONTAINING PROTEIN 33"/>
    <property type="match status" value="1"/>
</dbReference>
<dbReference type="Pfam" id="PF01421">
    <property type="entry name" value="Reprolysin"/>
    <property type="match status" value="1"/>
</dbReference>
<organism evidence="15 16">
    <name type="scientific">Electrophorus voltai</name>
    <dbReference type="NCBI Taxonomy" id="2609070"/>
    <lineage>
        <taxon>Eukaryota</taxon>
        <taxon>Metazoa</taxon>
        <taxon>Chordata</taxon>
        <taxon>Craniata</taxon>
        <taxon>Vertebrata</taxon>
        <taxon>Euteleostomi</taxon>
        <taxon>Actinopterygii</taxon>
        <taxon>Neopterygii</taxon>
        <taxon>Teleostei</taxon>
        <taxon>Ostariophysi</taxon>
        <taxon>Gymnotiformes</taxon>
        <taxon>Gymnotoidei</taxon>
        <taxon>Gymnotidae</taxon>
        <taxon>Electrophorus</taxon>
    </lineage>
</organism>
<dbReference type="Pfam" id="PF08516">
    <property type="entry name" value="ADAM_CR"/>
    <property type="match status" value="1"/>
</dbReference>
<feature type="disulfide bond" evidence="7">
    <location>
        <begin position="832"/>
        <end position="841"/>
    </location>
</feature>
<dbReference type="PROSITE" id="PS50214">
    <property type="entry name" value="DISINTEGRIN_2"/>
    <property type="match status" value="1"/>
</dbReference>
<feature type="signal peptide" evidence="11">
    <location>
        <begin position="1"/>
        <end position="36"/>
    </location>
</feature>
<evidence type="ECO:0000256" key="1">
    <source>
        <dbReference type="ARBA" id="ARBA00004167"/>
    </source>
</evidence>
<feature type="region of interest" description="Disordered" evidence="9">
    <location>
        <begin position="946"/>
        <end position="1055"/>
    </location>
</feature>
<evidence type="ECO:0000256" key="7">
    <source>
        <dbReference type="PROSITE-ProRule" id="PRU00076"/>
    </source>
</evidence>
<dbReference type="PANTHER" id="PTHR11905">
    <property type="entry name" value="ADAM A DISINTEGRIN AND METALLOPROTEASE DOMAIN"/>
    <property type="match status" value="1"/>
</dbReference>
<feature type="transmembrane region" description="Helical" evidence="10">
    <location>
        <begin position="861"/>
        <end position="885"/>
    </location>
</feature>
<proteinExistence type="predicted"/>
<dbReference type="PROSITE" id="PS01186">
    <property type="entry name" value="EGF_2"/>
    <property type="match status" value="1"/>
</dbReference>
<feature type="region of interest" description="Disordered" evidence="9">
    <location>
        <begin position="903"/>
        <end position="924"/>
    </location>
</feature>
<dbReference type="PROSITE" id="PS50026">
    <property type="entry name" value="EGF_3"/>
    <property type="match status" value="1"/>
</dbReference>
<dbReference type="PROSITE" id="PS50215">
    <property type="entry name" value="ADAM_MEPRO"/>
    <property type="match status" value="1"/>
</dbReference>
<keyword evidence="4 10" id="KW-0472">Membrane</keyword>
<dbReference type="Pfam" id="PF01562">
    <property type="entry name" value="Pep_M12B_propep"/>
    <property type="match status" value="1"/>
</dbReference>
<feature type="chain" id="PRO_5042211106" description="ADAM metallopeptidase domain 19a" evidence="11">
    <location>
        <begin position="37"/>
        <end position="1212"/>
    </location>
</feature>
<evidence type="ECO:0000256" key="9">
    <source>
        <dbReference type="SAM" id="MobiDB-lite"/>
    </source>
</evidence>
<evidence type="ECO:0000256" key="6">
    <source>
        <dbReference type="PROSITE-ProRule" id="PRU00068"/>
    </source>
</evidence>
<dbReference type="Gene3D" id="3.40.390.10">
    <property type="entry name" value="Collagenase (Catalytic Domain)"/>
    <property type="match status" value="1"/>
</dbReference>